<gene>
    <name evidence="1" type="ORF">SAMN02745161_2783</name>
</gene>
<proteinExistence type="predicted"/>
<sequence length="55" mass="6545">MERVLKDRYKREFVEVVCPICRKTQIIAVPEESLPKCDKCKRDMVIKEVLTEGKY</sequence>
<evidence type="ECO:0000313" key="1">
    <source>
        <dbReference type="EMBL" id="SIO31775.1"/>
    </source>
</evidence>
<dbReference type="Proteomes" id="UP000184694">
    <property type="component" value="Unassembled WGS sequence"/>
</dbReference>
<evidence type="ECO:0000313" key="2">
    <source>
        <dbReference type="Proteomes" id="UP000184694"/>
    </source>
</evidence>
<name>A0A1N6IIG1_9BACT</name>
<dbReference type="RefSeq" id="WP_139296851.1">
    <property type="nucleotide sequence ID" value="NZ_FSRG01000006.1"/>
</dbReference>
<organism evidence="1 2">
    <name type="scientific">Halodesulfovibrio marinisediminis DSM 17456</name>
    <dbReference type="NCBI Taxonomy" id="1121457"/>
    <lineage>
        <taxon>Bacteria</taxon>
        <taxon>Pseudomonadati</taxon>
        <taxon>Thermodesulfobacteriota</taxon>
        <taxon>Desulfovibrionia</taxon>
        <taxon>Desulfovibrionales</taxon>
        <taxon>Desulfovibrionaceae</taxon>
        <taxon>Halodesulfovibrio</taxon>
    </lineage>
</organism>
<dbReference type="STRING" id="1121457.SAMN02745161_2783"/>
<dbReference type="AlphaFoldDB" id="A0A1N6IIG1"/>
<protein>
    <submittedName>
        <fullName evidence="1">Uncharacterized protein</fullName>
    </submittedName>
</protein>
<accession>A0A1N6IIG1</accession>
<dbReference type="OrthoDB" id="5460640at2"/>
<dbReference type="EMBL" id="FSRG01000006">
    <property type="protein sequence ID" value="SIO31775.1"/>
    <property type="molecule type" value="Genomic_DNA"/>
</dbReference>
<reference evidence="2" key="1">
    <citation type="submission" date="2016-11" db="EMBL/GenBank/DDBJ databases">
        <authorList>
            <person name="Varghese N."/>
            <person name="Submissions S."/>
        </authorList>
    </citation>
    <scope>NUCLEOTIDE SEQUENCE [LARGE SCALE GENOMIC DNA]</scope>
    <source>
        <strain evidence="2">DSM 17456</strain>
    </source>
</reference>
<keyword evidence="2" id="KW-1185">Reference proteome</keyword>